<gene>
    <name evidence="1" type="ORF">CBW65_10635</name>
</gene>
<dbReference type="SFLD" id="SFLDG01135">
    <property type="entry name" value="C1.5.6:_HAD__Beta-PGM__Phospha"/>
    <property type="match status" value="1"/>
</dbReference>
<evidence type="ECO:0000313" key="2">
    <source>
        <dbReference type="Proteomes" id="UP000195437"/>
    </source>
</evidence>
<accession>A0A1Y0ILM5</accession>
<dbReference type="Gene3D" id="1.10.150.240">
    <property type="entry name" value="Putative phosphatase, domain 2"/>
    <property type="match status" value="1"/>
</dbReference>
<dbReference type="FunFam" id="3.40.50.1000:FF:000022">
    <property type="entry name" value="Phosphoglycolate phosphatase"/>
    <property type="match status" value="1"/>
</dbReference>
<dbReference type="SUPFAM" id="SSF56784">
    <property type="entry name" value="HAD-like"/>
    <property type="match status" value="1"/>
</dbReference>
<dbReference type="PANTHER" id="PTHR43434">
    <property type="entry name" value="PHOSPHOGLYCOLATE PHOSPHATASE"/>
    <property type="match status" value="1"/>
</dbReference>
<dbReference type="NCBIfam" id="TIGR01549">
    <property type="entry name" value="HAD-SF-IA-v1"/>
    <property type="match status" value="1"/>
</dbReference>
<dbReference type="NCBIfam" id="NF009804">
    <property type="entry name" value="PRK13288.1"/>
    <property type="match status" value="1"/>
</dbReference>
<proteinExistence type="predicted"/>
<dbReference type="GO" id="GO:0008967">
    <property type="term" value="F:phosphoglycolate phosphatase activity"/>
    <property type="evidence" value="ECO:0007669"/>
    <property type="project" value="TreeGrafter"/>
</dbReference>
<dbReference type="SFLD" id="SFLDS00003">
    <property type="entry name" value="Haloacid_Dehalogenase"/>
    <property type="match status" value="1"/>
</dbReference>
<dbReference type="KEGG" id="tum:CBW65_10635"/>
<dbReference type="Proteomes" id="UP000195437">
    <property type="component" value="Chromosome"/>
</dbReference>
<dbReference type="InterPro" id="IPR050155">
    <property type="entry name" value="HAD-like_hydrolase_sf"/>
</dbReference>
<dbReference type="CDD" id="cd02616">
    <property type="entry name" value="HAD_PPase"/>
    <property type="match status" value="1"/>
</dbReference>
<dbReference type="InterPro" id="IPR023198">
    <property type="entry name" value="PGP-like_dom2"/>
</dbReference>
<organism evidence="1 2">
    <name type="scientific">Tumebacillus avium</name>
    <dbReference type="NCBI Taxonomy" id="1903704"/>
    <lineage>
        <taxon>Bacteria</taxon>
        <taxon>Bacillati</taxon>
        <taxon>Bacillota</taxon>
        <taxon>Bacilli</taxon>
        <taxon>Bacillales</taxon>
        <taxon>Alicyclobacillaceae</taxon>
        <taxon>Tumebacillus</taxon>
    </lineage>
</organism>
<dbReference type="PANTHER" id="PTHR43434:SF26">
    <property type="entry name" value="PYROPHOSPHATASE PPAX"/>
    <property type="match status" value="1"/>
</dbReference>
<dbReference type="InterPro" id="IPR041492">
    <property type="entry name" value="HAD_2"/>
</dbReference>
<keyword evidence="2" id="KW-1185">Reference proteome</keyword>
<dbReference type="InterPro" id="IPR023214">
    <property type="entry name" value="HAD_sf"/>
</dbReference>
<dbReference type="SFLD" id="SFLDG01129">
    <property type="entry name" value="C1.5:_HAD__Beta-PGM__Phosphata"/>
    <property type="match status" value="1"/>
</dbReference>
<dbReference type="PRINTS" id="PR00413">
    <property type="entry name" value="HADHALOGNASE"/>
</dbReference>
<dbReference type="InterPro" id="IPR036412">
    <property type="entry name" value="HAD-like_sf"/>
</dbReference>
<protein>
    <submittedName>
        <fullName evidence="1">Pyrophosphatase PpaX</fullName>
    </submittedName>
</protein>
<dbReference type="OrthoDB" id="9807630at2"/>
<dbReference type="GO" id="GO:0006281">
    <property type="term" value="P:DNA repair"/>
    <property type="evidence" value="ECO:0007669"/>
    <property type="project" value="TreeGrafter"/>
</dbReference>
<reference evidence="2" key="1">
    <citation type="submission" date="2017-05" db="EMBL/GenBank/DDBJ databases">
        <authorList>
            <person name="Sung H."/>
        </authorList>
    </citation>
    <scope>NUCLEOTIDE SEQUENCE [LARGE SCALE GENOMIC DNA]</scope>
    <source>
        <strain evidence="2">AR23208</strain>
    </source>
</reference>
<dbReference type="EMBL" id="CP021434">
    <property type="protein sequence ID" value="ARU61407.1"/>
    <property type="molecule type" value="Genomic_DNA"/>
</dbReference>
<dbReference type="RefSeq" id="WP_087456787.1">
    <property type="nucleotide sequence ID" value="NZ_CP021434.1"/>
</dbReference>
<dbReference type="GO" id="GO:0005829">
    <property type="term" value="C:cytosol"/>
    <property type="evidence" value="ECO:0007669"/>
    <property type="project" value="TreeGrafter"/>
</dbReference>
<dbReference type="NCBIfam" id="TIGR01509">
    <property type="entry name" value="HAD-SF-IA-v3"/>
    <property type="match status" value="1"/>
</dbReference>
<dbReference type="InterPro" id="IPR006439">
    <property type="entry name" value="HAD-SF_hydro_IA"/>
</dbReference>
<dbReference type="Gene3D" id="3.40.50.1000">
    <property type="entry name" value="HAD superfamily/HAD-like"/>
    <property type="match status" value="1"/>
</dbReference>
<name>A0A1Y0ILM5_9BACL</name>
<sequence length="214" mass="23820">MNYRYVLFDLDGTLLDTNELILRSFEHALDLHVPGQYTRADVLPHMGEPLVDQMERFVPGRSQELVATYRKFNIEQHDELVTEFPQVQDVLGRLHKAGVKMAIVTSKMRLTARMGWDLVGIGPYFDAFVTADDTEKHKPHPDPLLLAMQLLGADPAQTLMVGDSPYDILGGQAAGVKTAGVAWSLRGAAGLQPHNPDYMIHTMQELEATILGTR</sequence>
<evidence type="ECO:0000313" key="1">
    <source>
        <dbReference type="EMBL" id="ARU61407.1"/>
    </source>
</evidence>
<dbReference type="Pfam" id="PF13419">
    <property type="entry name" value="HAD_2"/>
    <property type="match status" value="1"/>
</dbReference>
<dbReference type="AlphaFoldDB" id="A0A1Y0ILM5"/>